<keyword evidence="3" id="KW-1015">Disulfide bond</keyword>
<dbReference type="InterPro" id="IPR013766">
    <property type="entry name" value="Thioredoxin_domain"/>
</dbReference>
<dbReference type="PROSITE" id="PS51352">
    <property type="entry name" value="THIOREDOXIN_2"/>
    <property type="match status" value="1"/>
</dbReference>
<dbReference type="EMBL" id="SGXA01000002">
    <property type="protein sequence ID" value="RZS70837.1"/>
    <property type="molecule type" value="Genomic_DNA"/>
</dbReference>
<comment type="subcellular location">
    <subcellularLocation>
        <location evidence="1">Cell envelope</location>
    </subcellularLocation>
</comment>
<comment type="caution">
    <text evidence="7">The sequence shown here is derived from an EMBL/GenBank/DDBJ whole genome shotgun (WGS) entry which is preliminary data.</text>
</comment>
<evidence type="ECO:0000256" key="4">
    <source>
        <dbReference type="ARBA" id="ARBA00023284"/>
    </source>
</evidence>
<evidence type="ECO:0000259" key="6">
    <source>
        <dbReference type="PROSITE" id="PS51352"/>
    </source>
</evidence>
<dbReference type="SUPFAM" id="SSF52833">
    <property type="entry name" value="Thioredoxin-like"/>
    <property type="match status" value="1"/>
</dbReference>
<evidence type="ECO:0000313" key="8">
    <source>
        <dbReference type="Proteomes" id="UP000293874"/>
    </source>
</evidence>
<proteinExistence type="predicted"/>
<dbReference type="GO" id="GO:0030313">
    <property type="term" value="C:cell envelope"/>
    <property type="evidence" value="ECO:0007669"/>
    <property type="project" value="UniProtKB-SubCell"/>
</dbReference>
<evidence type="ECO:0000256" key="5">
    <source>
        <dbReference type="SAM" id="SignalP"/>
    </source>
</evidence>
<dbReference type="GO" id="GO:0016491">
    <property type="term" value="F:oxidoreductase activity"/>
    <property type="evidence" value="ECO:0007669"/>
    <property type="project" value="InterPro"/>
</dbReference>
<keyword evidence="4" id="KW-0676">Redox-active center</keyword>
<evidence type="ECO:0000256" key="1">
    <source>
        <dbReference type="ARBA" id="ARBA00004196"/>
    </source>
</evidence>
<dbReference type="Proteomes" id="UP000293874">
    <property type="component" value="Unassembled WGS sequence"/>
</dbReference>
<dbReference type="PANTHER" id="PTHR42852:SF6">
    <property type="entry name" value="THIOL:DISULFIDE INTERCHANGE PROTEIN DSBE"/>
    <property type="match status" value="1"/>
</dbReference>
<organism evidence="7 8">
    <name type="scientific">Pseudobacter ginsenosidimutans</name>
    <dbReference type="NCBI Taxonomy" id="661488"/>
    <lineage>
        <taxon>Bacteria</taxon>
        <taxon>Pseudomonadati</taxon>
        <taxon>Bacteroidota</taxon>
        <taxon>Chitinophagia</taxon>
        <taxon>Chitinophagales</taxon>
        <taxon>Chitinophagaceae</taxon>
        <taxon>Pseudobacter</taxon>
    </lineage>
</organism>
<keyword evidence="8" id="KW-1185">Reference proteome</keyword>
<dbReference type="GO" id="GO:0016853">
    <property type="term" value="F:isomerase activity"/>
    <property type="evidence" value="ECO:0007669"/>
    <property type="project" value="UniProtKB-KW"/>
</dbReference>
<evidence type="ECO:0000256" key="2">
    <source>
        <dbReference type="ARBA" id="ARBA00022748"/>
    </source>
</evidence>
<evidence type="ECO:0000256" key="3">
    <source>
        <dbReference type="ARBA" id="ARBA00023157"/>
    </source>
</evidence>
<feature type="chain" id="PRO_5020591538" evidence="5">
    <location>
        <begin position="19"/>
        <end position="488"/>
    </location>
</feature>
<dbReference type="GO" id="GO:0017004">
    <property type="term" value="P:cytochrome complex assembly"/>
    <property type="evidence" value="ECO:0007669"/>
    <property type="project" value="UniProtKB-KW"/>
</dbReference>
<keyword evidence="7" id="KW-0413">Isomerase</keyword>
<sequence length="488" mass="55064">MKRILLIGSVLYCSSLLAQPIKLSGTLASAAGKSLELSNLNEQKWTVQADSSGKFSQSFSDIEKGYYSLSGVGAVYLAPGFDLNITKEKDKILFRGKGNIENNLIVTLNNNIRQLSEEVKEGKMNMVSFPDFQKKMENWKQQQYLLISKTKIKDPAFAAHRRGDIDYAARNIVRDYTYVYGVDMKKRDNFFALMQKMAGNFDRAKLDSARNEMEVKKLTRAERDAIDSINHLGTSMNDEALFKASAIYRRWMDQEIGALIYKPKYRDDFNKGAKSEAIQSKVVGNEISNAFIREYWQYDIASIALKMSEDLAEADSIYAAYSAIARNNNYSSIVNGIYAKIKKFTKGAPAPDFNFRTVSGEKISLASLRGNIVYIDVWATWCGPCKAEIPHLKKVEANYHGKPISFVSISVDELKDTDKWIAYVTDNNLKGVQLMADNAFNSTFIQEFNIAAIPRFIMIDKEGKIISANAMRPSNKKLSEELDKYLAL</sequence>
<keyword evidence="5" id="KW-0732">Signal</keyword>
<reference evidence="7 8" key="1">
    <citation type="submission" date="2019-02" db="EMBL/GenBank/DDBJ databases">
        <title>Genomic Encyclopedia of Type Strains, Phase IV (KMG-IV): sequencing the most valuable type-strain genomes for metagenomic binning, comparative biology and taxonomic classification.</title>
        <authorList>
            <person name="Goeker M."/>
        </authorList>
    </citation>
    <scope>NUCLEOTIDE SEQUENCE [LARGE SCALE GENOMIC DNA]</scope>
    <source>
        <strain evidence="7 8">DSM 18116</strain>
    </source>
</reference>
<dbReference type="InterPro" id="IPR013740">
    <property type="entry name" value="Redoxin"/>
</dbReference>
<name>A0A4Q7MQM3_9BACT</name>
<feature type="domain" description="Thioredoxin" evidence="6">
    <location>
        <begin position="344"/>
        <end position="487"/>
    </location>
</feature>
<dbReference type="PANTHER" id="PTHR42852">
    <property type="entry name" value="THIOL:DISULFIDE INTERCHANGE PROTEIN DSBE"/>
    <property type="match status" value="1"/>
</dbReference>
<accession>A0A4Q7MQM3</accession>
<dbReference type="RefSeq" id="WP_207234259.1">
    <property type="nucleotide sequence ID" value="NZ_CP042431.1"/>
</dbReference>
<protein>
    <submittedName>
        <fullName evidence="7">Thiol-disulfide isomerase/thioredoxin</fullName>
    </submittedName>
</protein>
<dbReference type="InterPro" id="IPR036249">
    <property type="entry name" value="Thioredoxin-like_sf"/>
</dbReference>
<dbReference type="InterPro" id="IPR050553">
    <property type="entry name" value="Thioredoxin_ResA/DsbE_sf"/>
</dbReference>
<dbReference type="Gene3D" id="3.40.30.10">
    <property type="entry name" value="Glutaredoxin"/>
    <property type="match status" value="1"/>
</dbReference>
<dbReference type="CDD" id="cd02966">
    <property type="entry name" value="TlpA_like_family"/>
    <property type="match status" value="1"/>
</dbReference>
<keyword evidence="2" id="KW-0201">Cytochrome c-type biogenesis</keyword>
<dbReference type="AlphaFoldDB" id="A0A4Q7MQM3"/>
<gene>
    <name evidence="7" type="ORF">EV199_2732</name>
</gene>
<dbReference type="Pfam" id="PF08534">
    <property type="entry name" value="Redoxin"/>
    <property type="match status" value="1"/>
</dbReference>
<evidence type="ECO:0000313" key="7">
    <source>
        <dbReference type="EMBL" id="RZS70837.1"/>
    </source>
</evidence>
<feature type="signal peptide" evidence="5">
    <location>
        <begin position="1"/>
        <end position="18"/>
    </location>
</feature>